<name>A0A1W0X178_HYPEX</name>
<keyword evidence="6 8" id="KW-0472">Membrane</keyword>
<dbReference type="GO" id="GO:0042246">
    <property type="term" value="P:tissue regeneration"/>
    <property type="evidence" value="ECO:0007669"/>
    <property type="project" value="InterPro"/>
</dbReference>
<evidence type="ECO:0000256" key="4">
    <source>
        <dbReference type="ARBA" id="ARBA00022889"/>
    </source>
</evidence>
<dbReference type="GO" id="GO:0016020">
    <property type="term" value="C:membrane"/>
    <property type="evidence" value="ECO:0007669"/>
    <property type="project" value="UniProtKB-SubCell"/>
</dbReference>
<organism evidence="9 10">
    <name type="scientific">Hypsibius exemplaris</name>
    <name type="common">Freshwater tardigrade</name>
    <dbReference type="NCBI Taxonomy" id="2072580"/>
    <lineage>
        <taxon>Eukaryota</taxon>
        <taxon>Metazoa</taxon>
        <taxon>Ecdysozoa</taxon>
        <taxon>Tardigrada</taxon>
        <taxon>Eutardigrada</taxon>
        <taxon>Parachela</taxon>
        <taxon>Hypsibioidea</taxon>
        <taxon>Hypsibiidae</taxon>
        <taxon>Hypsibius</taxon>
    </lineage>
</organism>
<evidence type="ECO:0000256" key="2">
    <source>
        <dbReference type="ARBA" id="ARBA00008141"/>
    </source>
</evidence>
<sequence length="267" mass="28918">MEGGKRQYTALPMTLTTPDGALETVLQQLDGVRSVDHTDGLPPPSRKWSNGSAKGKTKSLLVPVMATGYGDGDLERNGTELNGSLPRSRSSSPEVVEDEPEILGMNTVPFPETRGALFESRKVAAQGLMDIALLTANASQLKNLMETENHPNYTVCMYLLITSIILQIAVAVLLLVVSRLDSEPDADTLPQKKAEEQRKVMVVLGDFSTAGIFLITVINIFIASFISHGKVYIPPGNAESAWNQEMSRQRAAPVNYVPNITDAPTLP</sequence>
<dbReference type="EMBL" id="MTYJ01000025">
    <property type="protein sequence ID" value="OQV21210.1"/>
    <property type="molecule type" value="Genomic_DNA"/>
</dbReference>
<accession>A0A1W0X178</accession>
<evidence type="ECO:0000313" key="10">
    <source>
        <dbReference type="Proteomes" id="UP000192578"/>
    </source>
</evidence>
<feature type="transmembrane region" description="Helical" evidence="8">
    <location>
        <begin position="157"/>
        <end position="180"/>
    </location>
</feature>
<keyword evidence="4" id="KW-0130">Cell adhesion</keyword>
<dbReference type="InterPro" id="IPR007007">
    <property type="entry name" value="Ninjurin"/>
</dbReference>
<feature type="region of interest" description="Disordered" evidence="7">
    <location>
        <begin position="34"/>
        <end position="54"/>
    </location>
</feature>
<evidence type="ECO:0000256" key="5">
    <source>
        <dbReference type="ARBA" id="ARBA00022989"/>
    </source>
</evidence>
<dbReference type="PANTHER" id="PTHR12316:SF17">
    <property type="entry name" value="NINJURIN C, ISOFORM D"/>
    <property type="match status" value="1"/>
</dbReference>
<comment type="caution">
    <text evidence="9">The sequence shown here is derived from an EMBL/GenBank/DDBJ whole genome shotgun (WGS) entry which is preliminary data.</text>
</comment>
<evidence type="ECO:0000256" key="1">
    <source>
        <dbReference type="ARBA" id="ARBA00004141"/>
    </source>
</evidence>
<keyword evidence="3 8" id="KW-0812">Transmembrane</keyword>
<comment type="subcellular location">
    <subcellularLocation>
        <location evidence="1">Membrane</location>
        <topology evidence="1">Multi-pass membrane protein</topology>
    </subcellularLocation>
</comment>
<dbReference type="AlphaFoldDB" id="A0A1W0X178"/>
<keyword evidence="10" id="KW-1185">Reference proteome</keyword>
<gene>
    <name evidence="9" type="ORF">BV898_04968</name>
</gene>
<feature type="region of interest" description="Disordered" evidence="7">
    <location>
        <begin position="69"/>
        <end position="98"/>
    </location>
</feature>
<proteinExistence type="inferred from homology"/>
<evidence type="ECO:0000256" key="8">
    <source>
        <dbReference type="SAM" id="Phobius"/>
    </source>
</evidence>
<dbReference type="Pfam" id="PF04923">
    <property type="entry name" value="Ninjurin"/>
    <property type="match status" value="1"/>
</dbReference>
<evidence type="ECO:0000313" key="9">
    <source>
        <dbReference type="EMBL" id="OQV21210.1"/>
    </source>
</evidence>
<comment type="similarity">
    <text evidence="2">Belongs to the ninjurin family.</text>
</comment>
<dbReference type="Proteomes" id="UP000192578">
    <property type="component" value="Unassembled WGS sequence"/>
</dbReference>
<evidence type="ECO:0000256" key="3">
    <source>
        <dbReference type="ARBA" id="ARBA00022692"/>
    </source>
</evidence>
<dbReference type="PANTHER" id="PTHR12316">
    <property type="entry name" value="NINJURIN-RELATED"/>
    <property type="match status" value="1"/>
</dbReference>
<keyword evidence="5 8" id="KW-1133">Transmembrane helix</keyword>
<protein>
    <recommendedName>
        <fullName evidence="11">Ninjurin-1</fullName>
    </recommendedName>
</protein>
<feature type="transmembrane region" description="Helical" evidence="8">
    <location>
        <begin position="201"/>
        <end position="226"/>
    </location>
</feature>
<evidence type="ECO:0000256" key="7">
    <source>
        <dbReference type="SAM" id="MobiDB-lite"/>
    </source>
</evidence>
<reference evidence="10" key="1">
    <citation type="submission" date="2017-01" db="EMBL/GenBank/DDBJ databases">
        <title>Comparative genomics of anhydrobiosis in the tardigrade Hypsibius dujardini.</title>
        <authorList>
            <person name="Yoshida Y."/>
            <person name="Koutsovoulos G."/>
            <person name="Laetsch D."/>
            <person name="Stevens L."/>
            <person name="Kumar S."/>
            <person name="Horikawa D."/>
            <person name="Ishino K."/>
            <person name="Komine S."/>
            <person name="Tomita M."/>
            <person name="Blaxter M."/>
            <person name="Arakawa K."/>
        </authorList>
    </citation>
    <scope>NUCLEOTIDE SEQUENCE [LARGE SCALE GENOMIC DNA]</scope>
    <source>
        <strain evidence="10">Z151</strain>
    </source>
</reference>
<dbReference type="GO" id="GO:0007155">
    <property type="term" value="P:cell adhesion"/>
    <property type="evidence" value="ECO:0007669"/>
    <property type="project" value="UniProtKB-KW"/>
</dbReference>
<evidence type="ECO:0000256" key="6">
    <source>
        <dbReference type="ARBA" id="ARBA00023136"/>
    </source>
</evidence>
<evidence type="ECO:0008006" key="11">
    <source>
        <dbReference type="Google" id="ProtNLM"/>
    </source>
</evidence>
<dbReference type="OrthoDB" id="6114058at2759"/>